<dbReference type="Gene3D" id="3.40.50.2000">
    <property type="entry name" value="Glycogen Phosphorylase B"/>
    <property type="match status" value="1"/>
</dbReference>
<accession>A0A2W5QYY2</accession>
<dbReference type="Proteomes" id="UP000249229">
    <property type="component" value="Unassembled WGS sequence"/>
</dbReference>
<name>A0A2W5QYY2_9SPHN</name>
<dbReference type="GO" id="GO:0016757">
    <property type="term" value="F:glycosyltransferase activity"/>
    <property type="evidence" value="ECO:0007669"/>
    <property type="project" value="TreeGrafter"/>
</dbReference>
<organism evidence="2 3">
    <name type="scientific">Sphingomonas taxi</name>
    <dbReference type="NCBI Taxonomy" id="1549858"/>
    <lineage>
        <taxon>Bacteria</taxon>
        <taxon>Pseudomonadati</taxon>
        <taxon>Pseudomonadota</taxon>
        <taxon>Alphaproteobacteria</taxon>
        <taxon>Sphingomonadales</taxon>
        <taxon>Sphingomonadaceae</taxon>
        <taxon>Sphingomonas</taxon>
    </lineage>
</organism>
<gene>
    <name evidence="2" type="ORF">DI544_09785</name>
</gene>
<dbReference type="AlphaFoldDB" id="A0A2W5QYY2"/>
<feature type="region of interest" description="Disordered" evidence="1">
    <location>
        <begin position="1"/>
        <end position="22"/>
    </location>
</feature>
<evidence type="ECO:0000313" key="3">
    <source>
        <dbReference type="Proteomes" id="UP000249229"/>
    </source>
</evidence>
<dbReference type="PANTHER" id="PTHR45947:SF3">
    <property type="entry name" value="SULFOQUINOVOSYL TRANSFERASE SQD2"/>
    <property type="match status" value="1"/>
</dbReference>
<protein>
    <recommendedName>
        <fullName evidence="4">Glycosyl transferase family 1</fullName>
    </recommendedName>
</protein>
<evidence type="ECO:0000313" key="2">
    <source>
        <dbReference type="EMBL" id="PZQ60133.1"/>
    </source>
</evidence>
<evidence type="ECO:0008006" key="4">
    <source>
        <dbReference type="Google" id="ProtNLM"/>
    </source>
</evidence>
<proteinExistence type="predicted"/>
<dbReference type="SUPFAM" id="SSF53756">
    <property type="entry name" value="UDP-Glycosyltransferase/glycogen phosphorylase"/>
    <property type="match status" value="1"/>
</dbReference>
<sequence length="391" mass="42623">MRGPSSAKGIGAESSGDVFTGVGQPRQRVPALVRRGETMARIVFVLTYPAYHSVVDPAEWLRWDNRDRRMPALLAAMGVDVELWGVGTDAAEHVSAATFGAPYRIRLFARSGGGAASRDHYSDAMVAAARADPADLFVLIGTNGGAGYRLFDRALKPDRRRFALIIGGDWWSRLVPHAALLFTECALQEQALAAGGWWRRAIPRDRMERLPKTIDTDLFRPLEAERRWDVLSVSRVTRWKSFAEVGALSRRHRVAVAGGGPQAARMARRYPAIAWLGHMPHVRIPELLAQAGLYFHAGRRDYFPRAIPEAMACGRPVVGFADRLGDDVIPPDCGLRVGERDFVPLVAALLRDPAGMAQMGAAARAHVVATHGLRSSAAACRTLLRVAEAGA</sequence>
<evidence type="ECO:0000256" key="1">
    <source>
        <dbReference type="SAM" id="MobiDB-lite"/>
    </source>
</evidence>
<dbReference type="Pfam" id="PF13692">
    <property type="entry name" value="Glyco_trans_1_4"/>
    <property type="match status" value="1"/>
</dbReference>
<dbReference type="PANTHER" id="PTHR45947">
    <property type="entry name" value="SULFOQUINOVOSYL TRANSFERASE SQD2"/>
    <property type="match status" value="1"/>
</dbReference>
<dbReference type="InterPro" id="IPR050194">
    <property type="entry name" value="Glycosyltransferase_grp1"/>
</dbReference>
<comment type="caution">
    <text evidence="2">The sequence shown here is derived from an EMBL/GenBank/DDBJ whole genome shotgun (WGS) entry which is preliminary data.</text>
</comment>
<dbReference type="EMBL" id="QFQI01000006">
    <property type="protein sequence ID" value="PZQ60133.1"/>
    <property type="molecule type" value="Genomic_DNA"/>
</dbReference>
<reference evidence="2 3" key="1">
    <citation type="submission" date="2017-08" db="EMBL/GenBank/DDBJ databases">
        <title>Infants hospitalized years apart are colonized by the same room-sourced microbial strains.</title>
        <authorList>
            <person name="Brooks B."/>
            <person name="Olm M.R."/>
            <person name="Firek B.A."/>
            <person name="Baker R."/>
            <person name="Thomas B.C."/>
            <person name="Morowitz M.J."/>
            <person name="Banfield J.F."/>
        </authorList>
    </citation>
    <scope>NUCLEOTIDE SEQUENCE [LARGE SCALE GENOMIC DNA]</scope>
    <source>
        <strain evidence="2">S2_005_001_R1_22</strain>
    </source>
</reference>